<feature type="region of interest" description="Disordered" evidence="1">
    <location>
        <begin position="1"/>
        <end position="30"/>
    </location>
</feature>
<dbReference type="Pfam" id="PF00078">
    <property type="entry name" value="RVT_1"/>
    <property type="match status" value="1"/>
</dbReference>
<dbReference type="AlphaFoldDB" id="A0A5J4WCL0"/>
<dbReference type="PANTHER" id="PTHR33050:SF7">
    <property type="entry name" value="RIBONUCLEASE H"/>
    <property type="match status" value="1"/>
</dbReference>
<dbReference type="InterPro" id="IPR043128">
    <property type="entry name" value="Rev_trsase/Diguanyl_cyclase"/>
</dbReference>
<dbReference type="CDD" id="cd09275">
    <property type="entry name" value="RNase_HI_RT_DIRS1"/>
    <property type="match status" value="1"/>
</dbReference>
<accession>A0A5J4WCL0</accession>
<dbReference type="InterPro" id="IPR000477">
    <property type="entry name" value="RT_dom"/>
</dbReference>
<organism evidence="3 4">
    <name type="scientific">Streblomastix strix</name>
    <dbReference type="NCBI Taxonomy" id="222440"/>
    <lineage>
        <taxon>Eukaryota</taxon>
        <taxon>Metamonada</taxon>
        <taxon>Preaxostyla</taxon>
        <taxon>Oxymonadida</taxon>
        <taxon>Streblomastigidae</taxon>
        <taxon>Streblomastix</taxon>
    </lineage>
</organism>
<dbReference type="Gene3D" id="3.10.10.10">
    <property type="entry name" value="HIV Type 1 Reverse Transcriptase, subunit A, domain 1"/>
    <property type="match status" value="1"/>
</dbReference>
<reference evidence="3 4" key="1">
    <citation type="submission" date="2019-03" db="EMBL/GenBank/DDBJ databases">
        <title>Single cell metagenomics reveals metabolic interactions within the superorganism composed of flagellate Streblomastix strix and complex community of Bacteroidetes bacteria on its surface.</title>
        <authorList>
            <person name="Treitli S.C."/>
            <person name="Kolisko M."/>
            <person name="Husnik F."/>
            <person name="Keeling P."/>
            <person name="Hampl V."/>
        </authorList>
    </citation>
    <scope>NUCLEOTIDE SEQUENCE [LARGE SCALE GENOMIC DNA]</scope>
    <source>
        <strain evidence="3">ST1C</strain>
    </source>
</reference>
<dbReference type="Proteomes" id="UP000324800">
    <property type="component" value="Unassembled WGS sequence"/>
</dbReference>
<dbReference type="EMBL" id="SNRW01002498">
    <property type="protein sequence ID" value="KAA6392570.1"/>
    <property type="molecule type" value="Genomic_DNA"/>
</dbReference>
<dbReference type="PROSITE" id="PS50878">
    <property type="entry name" value="RT_POL"/>
    <property type="match status" value="1"/>
</dbReference>
<keyword evidence="3" id="KW-0548">Nucleotidyltransferase</keyword>
<sequence>MSIYRDLSQSHQIPARKPPDSNLMTNRRNADPFSGYVEAYQGRNTDHQGYKEYRINKQLPSSLQSNMTIPNQNRSKQSQEALGLLTQKELQEEIVEEVSLNQPKWINPCFAIPKKDQGKQRKITDCSLLNKHLQSIHFIMEDIQSLQQLLQPKDFMVKIDLESAFHHIQVDSDFKPFLGFTFNHKYYQYKAKCFGVKRAPLIFHKTLRPVIKFIREFRHVRIIANCDDIIILHQNQQELIYNIQLIINILTNFGFKISMNKSVLQPATQIEFLRWQIDSNLDKLSMTLSRQKKINQMLGRRRRIVMYHQMVKVRFLAGFVGSLNFLRLQFKRARIHLKKLNKIKSWAALQGGWNALITPNMQVLKEIFWRKSMVTRNKPIQATIALAEAVLATDASLTHWGATLKLQDLAQEVWFWGKWSLNWHLTSSNQREAVAILCAFRRYVSYLKERQLKSLKIETDNSSAAYNINRGSAAEALAKLVDRTLETAEVPSLQLHALHIPVVTNRIIDQLSRLAISGDYSLHQEVFEEALRSLRTRPSIDMFANRKNRKLKRFVSLTLDSWAVGQDCMSLPWKGELPYLHPPLPMIQATLNKVMEENVAALIVVPNWPSQSWQQ</sequence>
<dbReference type="InterPro" id="IPR052055">
    <property type="entry name" value="Hepadnavirus_pol/RT"/>
</dbReference>
<protein>
    <submittedName>
        <fullName evidence="3">Putative reverse transcriptase</fullName>
    </submittedName>
</protein>
<comment type="caution">
    <text evidence="3">The sequence shown here is derived from an EMBL/GenBank/DDBJ whole genome shotgun (WGS) entry which is preliminary data.</text>
</comment>
<keyword evidence="3" id="KW-0695">RNA-directed DNA polymerase</keyword>
<dbReference type="OrthoDB" id="7477527at2759"/>
<dbReference type="GO" id="GO:0003964">
    <property type="term" value="F:RNA-directed DNA polymerase activity"/>
    <property type="evidence" value="ECO:0007669"/>
    <property type="project" value="UniProtKB-KW"/>
</dbReference>
<feature type="domain" description="Reverse transcriptase" evidence="2">
    <location>
        <begin position="93"/>
        <end position="277"/>
    </location>
</feature>
<evidence type="ECO:0000259" key="2">
    <source>
        <dbReference type="PROSITE" id="PS50878"/>
    </source>
</evidence>
<proteinExistence type="predicted"/>
<dbReference type="SUPFAM" id="SSF56672">
    <property type="entry name" value="DNA/RNA polymerases"/>
    <property type="match status" value="1"/>
</dbReference>
<name>A0A5J4WCL0_9EUKA</name>
<keyword evidence="3" id="KW-0808">Transferase</keyword>
<feature type="non-terminal residue" evidence="3">
    <location>
        <position position="615"/>
    </location>
</feature>
<evidence type="ECO:0000256" key="1">
    <source>
        <dbReference type="SAM" id="MobiDB-lite"/>
    </source>
</evidence>
<dbReference type="Gene3D" id="3.30.70.270">
    <property type="match status" value="1"/>
</dbReference>
<dbReference type="InterPro" id="IPR043502">
    <property type="entry name" value="DNA/RNA_pol_sf"/>
</dbReference>
<gene>
    <name evidence="3" type="ORF">EZS28_011906</name>
</gene>
<dbReference type="PANTHER" id="PTHR33050">
    <property type="entry name" value="REVERSE TRANSCRIPTASE DOMAIN-CONTAINING PROTEIN"/>
    <property type="match status" value="1"/>
</dbReference>
<evidence type="ECO:0000313" key="3">
    <source>
        <dbReference type="EMBL" id="KAA6392570.1"/>
    </source>
</evidence>
<evidence type="ECO:0000313" key="4">
    <source>
        <dbReference type="Proteomes" id="UP000324800"/>
    </source>
</evidence>